<comment type="similarity">
    <text evidence="7">Belongs to the DNA polymerase HolA subunit family.</text>
</comment>
<keyword evidence="5" id="KW-0235">DNA replication</keyword>
<dbReference type="EMBL" id="AP024601">
    <property type="protein sequence ID" value="BCU82454.1"/>
    <property type="molecule type" value="Genomic_DNA"/>
</dbReference>
<evidence type="ECO:0000256" key="1">
    <source>
        <dbReference type="ARBA" id="ARBA00012417"/>
    </source>
</evidence>
<evidence type="ECO:0000256" key="8">
    <source>
        <dbReference type="ARBA" id="ARBA00049244"/>
    </source>
</evidence>
<accession>A0A8D5ZLF3</accession>
<proteinExistence type="inferred from homology"/>
<evidence type="ECO:0000256" key="5">
    <source>
        <dbReference type="ARBA" id="ARBA00022705"/>
    </source>
</evidence>
<reference evidence="11" key="1">
    <citation type="journal article" date="2013" name="Int. J. Syst. Evol. Microbiol.">
        <title>Polycladomyces abyssicola gen. nov., sp. nov., a thermophilic filamentous bacterium isolated from hemipelagic sediment.</title>
        <authorList>
            <person name="Tsubouchi T."/>
            <person name="Shimane Y."/>
            <person name="Mori K."/>
            <person name="Usui K."/>
            <person name="Hiraki T."/>
            <person name="Tame A."/>
            <person name="Uematsu K."/>
            <person name="Maruyama T."/>
            <person name="Hatada Y."/>
        </authorList>
    </citation>
    <scope>NUCLEOTIDE SEQUENCE</scope>
    <source>
        <strain evidence="11">JIR-001</strain>
    </source>
</reference>
<evidence type="ECO:0000313" key="11">
    <source>
        <dbReference type="EMBL" id="BCU82454.1"/>
    </source>
</evidence>
<keyword evidence="3" id="KW-0808">Transferase</keyword>
<dbReference type="GO" id="GO:0003887">
    <property type="term" value="F:DNA-directed DNA polymerase activity"/>
    <property type="evidence" value="ECO:0007669"/>
    <property type="project" value="UniProtKB-KW"/>
</dbReference>
<gene>
    <name evidence="11" type="primary">holA</name>
    <name evidence="11" type="ORF">JIR001_22370</name>
</gene>
<feature type="domain" description="DNA polymerase III delta subunit-like C-terminal" evidence="10">
    <location>
        <begin position="215"/>
        <end position="333"/>
    </location>
</feature>
<evidence type="ECO:0000256" key="2">
    <source>
        <dbReference type="ARBA" id="ARBA00017703"/>
    </source>
</evidence>
<dbReference type="AlphaFoldDB" id="A0A8D5ZLF3"/>
<dbReference type="NCBIfam" id="TIGR01128">
    <property type="entry name" value="holA"/>
    <property type="match status" value="1"/>
</dbReference>
<dbReference type="Gene3D" id="1.20.272.10">
    <property type="match status" value="1"/>
</dbReference>
<dbReference type="PANTHER" id="PTHR34388">
    <property type="entry name" value="DNA POLYMERASE III SUBUNIT DELTA"/>
    <property type="match status" value="1"/>
</dbReference>
<dbReference type="Pfam" id="PF06144">
    <property type="entry name" value="DNA_pol3_delta"/>
    <property type="match status" value="1"/>
</dbReference>
<dbReference type="KEGG" id="pabs:JIR001_22370"/>
<evidence type="ECO:0000256" key="3">
    <source>
        <dbReference type="ARBA" id="ARBA00022679"/>
    </source>
</evidence>
<dbReference type="SUPFAM" id="SSF48019">
    <property type="entry name" value="post-AAA+ oligomerization domain-like"/>
    <property type="match status" value="1"/>
</dbReference>
<dbReference type="Proteomes" id="UP000677436">
    <property type="component" value="Chromosome"/>
</dbReference>
<evidence type="ECO:0000259" key="9">
    <source>
        <dbReference type="Pfam" id="PF06144"/>
    </source>
</evidence>
<keyword evidence="12" id="KW-1185">Reference proteome</keyword>
<dbReference type="Gene3D" id="1.10.8.60">
    <property type="match status" value="1"/>
</dbReference>
<evidence type="ECO:0000256" key="4">
    <source>
        <dbReference type="ARBA" id="ARBA00022695"/>
    </source>
</evidence>
<evidence type="ECO:0000313" key="12">
    <source>
        <dbReference type="Proteomes" id="UP000677436"/>
    </source>
</evidence>
<dbReference type="InterPro" id="IPR027417">
    <property type="entry name" value="P-loop_NTPase"/>
</dbReference>
<keyword evidence="6" id="KW-0239">DNA-directed DNA polymerase</keyword>
<feature type="domain" description="DNA polymerase III delta N-terminal" evidence="9">
    <location>
        <begin position="18"/>
        <end position="141"/>
    </location>
</feature>
<organism evidence="11 12">
    <name type="scientific">Polycladomyces abyssicola</name>
    <dbReference type="NCBI Taxonomy" id="1125966"/>
    <lineage>
        <taxon>Bacteria</taxon>
        <taxon>Bacillati</taxon>
        <taxon>Bacillota</taxon>
        <taxon>Bacilli</taxon>
        <taxon>Bacillales</taxon>
        <taxon>Thermoactinomycetaceae</taxon>
        <taxon>Polycladomyces</taxon>
    </lineage>
</organism>
<dbReference type="Gene3D" id="3.40.50.300">
    <property type="entry name" value="P-loop containing nucleotide triphosphate hydrolases"/>
    <property type="match status" value="1"/>
</dbReference>
<dbReference type="PANTHER" id="PTHR34388:SF1">
    <property type="entry name" value="DNA POLYMERASE III SUBUNIT DELTA"/>
    <property type="match status" value="1"/>
</dbReference>
<reference evidence="11" key="2">
    <citation type="journal article" date="2021" name="Microbiol. Resour. Announc.">
        <title>Complete Genome Sequence of Polycladomyces abyssicola JIR-001T, Isolated from Hemipelagic Sediment in Deep Seawater.</title>
        <authorList>
            <person name="Tsubouchi T."/>
            <person name="Kaneko Y."/>
        </authorList>
    </citation>
    <scope>NUCLEOTIDE SEQUENCE</scope>
    <source>
        <strain evidence="11">JIR-001</strain>
    </source>
</reference>
<dbReference type="SUPFAM" id="SSF52540">
    <property type="entry name" value="P-loop containing nucleoside triphosphate hydrolases"/>
    <property type="match status" value="1"/>
</dbReference>
<dbReference type="InterPro" id="IPR048466">
    <property type="entry name" value="DNA_pol3_delta-like_C"/>
</dbReference>
<dbReference type="CDD" id="cd18138">
    <property type="entry name" value="HLD_clamp_pol_III_delta"/>
    <property type="match status" value="1"/>
</dbReference>
<dbReference type="GO" id="GO:0006261">
    <property type="term" value="P:DNA-templated DNA replication"/>
    <property type="evidence" value="ECO:0007669"/>
    <property type="project" value="TreeGrafter"/>
</dbReference>
<keyword evidence="4" id="KW-0548">Nucleotidyltransferase</keyword>
<dbReference type="InterPro" id="IPR008921">
    <property type="entry name" value="DNA_pol3_clamp-load_cplx_C"/>
</dbReference>
<dbReference type="InterPro" id="IPR010372">
    <property type="entry name" value="DNA_pol3_delta_N"/>
</dbReference>
<dbReference type="Pfam" id="PF21694">
    <property type="entry name" value="DNA_pol3_delta_C"/>
    <property type="match status" value="1"/>
</dbReference>
<evidence type="ECO:0000259" key="10">
    <source>
        <dbReference type="Pfam" id="PF21694"/>
    </source>
</evidence>
<evidence type="ECO:0000256" key="6">
    <source>
        <dbReference type="ARBA" id="ARBA00022932"/>
    </source>
</evidence>
<dbReference type="GO" id="GO:0009360">
    <property type="term" value="C:DNA polymerase III complex"/>
    <property type="evidence" value="ECO:0007669"/>
    <property type="project" value="InterPro"/>
</dbReference>
<name>A0A8D5ZLF3_9BACL</name>
<comment type="catalytic activity">
    <reaction evidence="8">
        <text>DNA(n) + a 2'-deoxyribonucleoside 5'-triphosphate = DNA(n+1) + diphosphate</text>
        <dbReference type="Rhea" id="RHEA:22508"/>
        <dbReference type="Rhea" id="RHEA-COMP:17339"/>
        <dbReference type="Rhea" id="RHEA-COMP:17340"/>
        <dbReference type="ChEBI" id="CHEBI:33019"/>
        <dbReference type="ChEBI" id="CHEBI:61560"/>
        <dbReference type="ChEBI" id="CHEBI:173112"/>
        <dbReference type="EC" id="2.7.7.7"/>
    </reaction>
</comment>
<dbReference type="GO" id="GO:0003677">
    <property type="term" value="F:DNA binding"/>
    <property type="evidence" value="ECO:0007669"/>
    <property type="project" value="InterPro"/>
</dbReference>
<dbReference type="EC" id="2.7.7.7" evidence="1"/>
<protein>
    <recommendedName>
        <fullName evidence="2">DNA polymerase III subunit delta</fullName>
        <ecNumber evidence="1">2.7.7.7</ecNumber>
    </recommendedName>
</protein>
<evidence type="ECO:0000256" key="7">
    <source>
        <dbReference type="ARBA" id="ARBA00034754"/>
    </source>
</evidence>
<dbReference type="InterPro" id="IPR005790">
    <property type="entry name" value="DNA_polIII_delta"/>
</dbReference>
<dbReference type="RefSeq" id="WP_212772787.1">
    <property type="nucleotide sequence ID" value="NZ_AP024601.1"/>
</dbReference>
<sequence length="340" mass="38769">MYRTLAREIMKGHIEPVYLFYGKEGFLIEEMVHLLRKHVLPSEDPSFHEVILDLEEIPVQQLVQEAETPSFFGGRRLVIGKNAWFLTAVKGKDNVEHQPEELLRYTESPLESNVVVLIVPAEKLDTRKKTVKALEKNCCTVAFPSLEEKELPGWVAKRLKQAGAAAQPEAVRRLIQLTGNDLRMLDQECRKLAAYAGKEEITPEMVEQLVPRTLEHDVFKLVDCVARQKTDEALSILYDLLYQREEPIRILALLIRQYRIMLQVKVLVQQGKSERQIASALGLHPYPVKLAVRQGEAYSEKTLRSLLLKAIETDQAVKSGKIDKVLALERFLMAQTPEPV</sequence>